<reference evidence="2" key="1">
    <citation type="submission" date="2022-09" db="EMBL/GenBank/DDBJ databases">
        <title>Fusarium specimens isolated from Avocado Roots.</title>
        <authorList>
            <person name="Stajich J."/>
            <person name="Roper C."/>
            <person name="Heimlech-Rivalta G."/>
        </authorList>
    </citation>
    <scope>NUCLEOTIDE SEQUENCE</scope>
    <source>
        <strain evidence="2">CF00136</strain>
    </source>
</reference>
<proteinExistence type="predicted"/>
<evidence type="ECO:0000313" key="2">
    <source>
        <dbReference type="EMBL" id="KAJ4251544.1"/>
    </source>
</evidence>
<protein>
    <submittedName>
        <fullName evidence="2">Uncharacterized protein</fullName>
    </submittedName>
</protein>
<dbReference type="EMBL" id="JAOQAZ010000028">
    <property type="protein sequence ID" value="KAJ4251544.1"/>
    <property type="molecule type" value="Genomic_DNA"/>
</dbReference>
<feature type="compositionally biased region" description="Acidic residues" evidence="1">
    <location>
        <begin position="201"/>
        <end position="210"/>
    </location>
</feature>
<dbReference type="OrthoDB" id="5101510at2759"/>
<feature type="region of interest" description="Disordered" evidence="1">
    <location>
        <begin position="177"/>
        <end position="217"/>
    </location>
</feature>
<sequence length="217" mass="23880">MDDLVQKFGHDAALVVRAFSSLRLCDGQLSPLDMHFLNQAGDAIASRLEGDHGLSVVEFEILIGYAARLDPAEQLPFLMGHANTLETFRPASAFTGYDTEFLQFVFQILDGLANSQGSDASVMPIPDANLVQHTSNRVQRPALPLEGIFRAPMGPSSRSQAFTSSNVPENMDMEIANTASQGNTNPNQMETLPEEPRPENLEDIILDELADSNWYRE</sequence>
<name>A0A9W8V9W1_9HYPO</name>
<dbReference type="Proteomes" id="UP001152049">
    <property type="component" value="Unassembled WGS sequence"/>
</dbReference>
<comment type="caution">
    <text evidence="2">The sequence shown here is derived from an EMBL/GenBank/DDBJ whole genome shotgun (WGS) entry which is preliminary data.</text>
</comment>
<accession>A0A9W8V9W1</accession>
<gene>
    <name evidence="2" type="ORF">NW762_011534</name>
</gene>
<keyword evidence="3" id="KW-1185">Reference proteome</keyword>
<dbReference type="AlphaFoldDB" id="A0A9W8V9W1"/>
<evidence type="ECO:0000313" key="3">
    <source>
        <dbReference type="Proteomes" id="UP001152049"/>
    </source>
</evidence>
<feature type="compositionally biased region" description="Polar residues" evidence="1">
    <location>
        <begin position="177"/>
        <end position="190"/>
    </location>
</feature>
<evidence type="ECO:0000256" key="1">
    <source>
        <dbReference type="SAM" id="MobiDB-lite"/>
    </source>
</evidence>
<organism evidence="2 3">
    <name type="scientific">Fusarium torreyae</name>
    <dbReference type="NCBI Taxonomy" id="1237075"/>
    <lineage>
        <taxon>Eukaryota</taxon>
        <taxon>Fungi</taxon>
        <taxon>Dikarya</taxon>
        <taxon>Ascomycota</taxon>
        <taxon>Pezizomycotina</taxon>
        <taxon>Sordariomycetes</taxon>
        <taxon>Hypocreomycetidae</taxon>
        <taxon>Hypocreales</taxon>
        <taxon>Nectriaceae</taxon>
        <taxon>Fusarium</taxon>
    </lineage>
</organism>